<dbReference type="EMBL" id="CM000638">
    <property type="protein sequence ID" value="EED96668.1"/>
    <property type="molecule type" value="Genomic_DNA"/>
</dbReference>
<feature type="domain" description="AMP-dependent synthetase/ligase" evidence="1">
    <location>
        <begin position="72"/>
        <end position="180"/>
    </location>
</feature>
<dbReference type="InParanoid" id="B8BS70"/>
<dbReference type="Gene3D" id="3.40.50.980">
    <property type="match status" value="1"/>
</dbReference>
<keyword evidence="3" id="KW-1185">Reference proteome</keyword>
<sequence>MASAPSLFLRRLALPAATKSAQQQVRSASFLGVRSLAAATNGRGASPTGSTAAVTRRSVATVSAGDALARLATDHPHVEVIRYEHKNVKWTLKHVNYYSDALACGLVDAGLQPGDVVLSWLPLHFAEQHILQFACSKAGFLLYHLDPNPELAKSNPEQSKAALAKALELTNANVLFTQEAGDDVNYITLTEGVIPETRIFDFANGMPFFTPRYPHLRFPVHTGYSITDKEGMYAFKHFLVPSNNLDSLLRDTGCKELDGKTPLLGELVLGEDGIPTKTGKVLTNEEVFKSKAWPEFTSILNREYKEIGGVGVVF</sequence>
<dbReference type="GeneID" id="7445093"/>
<dbReference type="Proteomes" id="UP000001449">
    <property type="component" value="Chromosome 1"/>
</dbReference>
<dbReference type="OMA" id="LASWPTI"/>
<dbReference type="InterPro" id="IPR000873">
    <property type="entry name" value="AMP-dep_synth/lig_dom"/>
</dbReference>
<reference evidence="2 3" key="1">
    <citation type="journal article" date="2004" name="Science">
        <title>The genome of the diatom Thalassiosira pseudonana: ecology, evolution, and metabolism.</title>
        <authorList>
            <person name="Armbrust E.V."/>
            <person name="Berges J.A."/>
            <person name="Bowler C."/>
            <person name="Green B.R."/>
            <person name="Martinez D."/>
            <person name="Putnam N.H."/>
            <person name="Zhou S."/>
            <person name="Allen A.E."/>
            <person name="Apt K.E."/>
            <person name="Bechner M."/>
            <person name="Brzezinski M.A."/>
            <person name="Chaal B.K."/>
            <person name="Chiovitti A."/>
            <person name="Davis A.K."/>
            <person name="Demarest M.S."/>
            <person name="Detter J.C."/>
            <person name="Glavina T."/>
            <person name="Goodstein D."/>
            <person name="Hadi M.Z."/>
            <person name="Hellsten U."/>
            <person name="Hildebrand M."/>
            <person name="Jenkins B.D."/>
            <person name="Jurka J."/>
            <person name="Kapitonov V.V."/>
            <person name="Kroger N."/>
            <person name="Lau W.W."/>
            <person name="Lane T.W."/>
            <person name="Larimer F.W."/>
            <person name="Lippmeier J.C."/>
            <person name="Lucas S."/>
            <person name="Medina M."/>
            <person name="Montsant A."/>
            <person name="Obornik M."/>
            <person name="Parker M.S."/>
            <person name="Palenik B."/>
            <person name="Pazour G.J."/>
            <person name="Richardson P.M."/>
            <person name="Rynearson T.A."/>
            <person name="Saito M.A."/>
            <person name="Schwartz D.C."/>
            <person name="Thamatrakoln K."/>
            <person name="Valentin K."/>
            <person name="Vardi A."/>
            <person name="Wilkerson F.P."/>
            <person name="Rokhsar D.S."/>
        </authorList>
    </citation>
    <scope>NUCLEOTIDE SEQUENCE [LARGE SCALE GENOMIC DNA]</scope>
    <source>
        <strain evidence="2 3">CCMP1335</strain>
    </source>
</reference>
<accession>B8BS70</accession>
<dbReference type="GO" id="GO:0031956">
    <property type="term" value="F:medium-chain fatty acid-CoA ligase activity"/>
    <property type="evidence" value="ECO:0000318"/>
    <property type="project" value="GO_Central"/>
</dbReference>
<evidence type="ECO:0000259" key="1">
    <source>
        <dbReference type="Pfam" id="PF00501"/>
    </source>
</evidence>
<gene>
    <name evidence="2" type="ORF">THAPSDRAFT_1880</name>
</gene>
<dbReference type="RefSeq" id="XP_002287027.1">
    <property type="nucleotide sequence ID" value="XM_002286991.1"/>
</dbReference>
<dbReference type="HOGENOM" id="CLU_944816_0_0_1"/>
<name>B8BS70_THAPS</name>
<dbReference type="eggNOG" id="ENOG502T3AJ">
    <property type="taxonomic scope" value="Eukaryota"/>
</dbReference>
<dbReference type="GO" id="GO:0006631">
    <property type="term" value="P:fatty acid metabolic process"/>
    <property type="evidence" value="ECO:0000318"/>
    <property type="project" value="GO_Central"/>
</dbReference>
<dbReference type="AlphaFoldDB" id="B8BS70"/>
<protein>
    <recommendedName>
        <fullName evidence="1">AMP-dependent synthetase/ligase domain-containing protein</fullName>
    </recommendedName>
</protein>
<organism evidence="2 3">
    <name type="scientific">Thalassiosira pseudonana</name>
    <name type="common">Marine diatom</name>
    <name type="synonym">Cyclotella nana</name>
    <dbReference type="NCBI Taxonomy" id="35128"/>
    <lineage>
        <taxon>Eukaryota</taxon>
        <taxon>Sar</taxon>
        <taxon>Stramenopiles</taxon>
        <taxon>Ochrophyta</taxon>
        <taxon>Bacillariophyta</taxon>
        <taxon>Coscinodiscophyceae</taxon>
        <taxon>Thalassiosirophycidae</taxon>
        <taxon>Thalassiosirales</taxon>
        <taxon>Thalassiosiraceae</taxon>
        <taxon>Thalassiosira</taxon>
    </lineage>
</organism>
<dbReference type="SUPFAM" id="SSF56801">
    <property type="entry name" value="Acetyl-CoA synthetase-like"/>
    <property type="match status" value="1"/>
</dbReference>
<dbReference type="KEGG" id="tps:THAPSDRAFT_1880"/>
<dbReference type="Pfam" id="PF00501">
    <property type="entry name" value="AMP-binding"/>
    <property type="match status" value="1"/>
</dbReference>
<evidence type="ECO:0000313" key="2">
    <source>
        <dbReference type="EMBL" id="EED96668.1"/>
    </source>
</evidence>
<evidence type="ECO:0000313" key="3">
    <source>
        <dbReference type="Proteomes" id="UP000001449"/>
    </source>
</evidence>
<dbReference type="STRING" id="35128.B8BS70"/>
<reference evidence="2 3" key="2">
    <citation type="journal article" date="2008" name="Nature">
        <title>The Phaeodactylum genome reveals the evolutionary history of diatom genomes.</title>
        <authorList>
            <person name="Bowler C."/>
            <person name="Allen A.E."/>
            <person name="Badger J.H."/>
            <person name="Grimwood J."/>
            <person name="Jabbari K."/>
            <person name="Kuo A."/>
            <person name="Maheswari U."/>
            <person name="Martens C."/>
            <person name="Maumus F."/>
            <person name="Otillar R.P."/>
            <person name="Rayko E."/>
            <person name="Salamov A."/>
            <person name="Vandepoele K."/>
            <person name="Beszteri B."/>
            <person name="Gruber A."/>
            <person name="Heijde M."/>
            <person name="Katinka M."/>
            <person name="Mock T."/>
            <person name="Valentin K."/>
            <person name="Verret F."/>
            <person name="Berges J.A."/>
            <person name="Brownlee C."/>
            <person name="Cadoret J.P."/>
            <person name="Chiovitti A."/>
            <person name="Choi C.J."/>
            <person name="Coesel S."/>
            <person name="De Martino A."/>
            <person name="Detter J.C."/>
            <person name="Durkin C."/>
            <person name="Falciatore A."/>
            <person name="Fournet J."/>
            <person name="Haruta M."/>
            <person name="Huysman M.J."/>
            <person name="Jenkins B.D."/>
            <person name="Jiroutova K."/>
            <person name="Jorgensen R.E."/>
            <person name="Joubert Y."/>
            <person name="Kaplan A."/>
            <person name="Kroger N."/>
            <person name="Kroth P.G."/>
            <person name="La Roche J."/>
            <person name="Lindquist E."/>
            <person name="Lommer M."/>
            <person name="Martin-Jezequel V."/>
            <person name="Lopez P.J."/>
            <person name="Lucas S."/>
            <person name="Mangogna M."/>
            <person name="McGinnis K."/>
            <person name="Medlin L.K."/>
            <person name="Montsant A."/>
            <person name="Oudot-Le Secq M.P."/>
            <person name="Napoli C."/>
            <person name="Obornik M."/>
            <person name="Parker M.S."/>
            <person name="Petit J.L."/>
            <person name="Porcel B.M."/>
            <person name="Poulsen N."/>
            <person name="Robison M."/>
            <person name="Rychlewski L."/>
            <person name="Rynearson T.A."/>
            <person name="Schmutz J."/>
            <person name="Shapiro H."/>
            <person name="Siaut M."/>
            <person name="Stanley M."/>
            <person name="Sussman M.R."/>
            <person name="Taylor A.R."/>
            <person name="Vardi A."/>
            <person name="von Dassow P."/>
            <person name="Vyverman W."/>
            <person name="Willis A."/>
            <person name="Wyrwicz L.S."/>
            <person name="Rokhsar D.S."/>
            <person name="Weissenbach J."/>
            <person name="Armbrust E.V."/>
            <person name="Green B.R."/>
            <person name="Van de Peer Y."/>
            <person name="Grigoriev I.V."/>
        </authorList>
    </citation>
    <scope>NUCLEOTIDE SEQUENCE [LARGE SCALE GENOMIC DNA]</scope>
    <source>
        <strain evidence="2 3">CCMP1335</strain>
    </source>
</reference>
<proteinExistence type="predicted"/>
<dbReference type="PaxDb" id="35128-Thaps1880"/>